<protein>
    <recommendedName>
        <fullName evidence="4">Fungal lipase-like domain-containing protein</fullName>
    </recommendedName>
</protein>
<dbReference type="InterPro" id="IPR029058">
    <property type="entry name" value="AB_hydrolase_fold"/>
</dbReference>
<feature type="compositionally biased region" description="Basic and acidic residues" evidence="1">
    <location>
        <begin position="279"/>
        <end position="303"/>
    </location>
</feature>
<dbReference type="Proteomes" id="UP001314263">
    <property type="component" value="Unassembled WGS sequence"/>
</dbReference>
<reference evidence="2 3" key="1">
    <citation type="submission" date="2023-10" db="EMBL/GenBank/DDBJ databases">
        <authorList>
            <person name="Maclean D."/>
            <person name="Macfadyen A."/>
        </authorList>
    </citation>
    <scope>NUCLEOTIDE SEQUENCE [LARGE SCALE GENOMIC DNA]</scope>
</reference>
<proteinExistence type="predicted"/>
<gene>
    <name evidence="2" type="ORF">CVIRNUC_002523</name>
</gene>
<sequence>MAEVTDYQFAFINSLMYDQKSPEGPVSDFSIFEESEECESGFQGTLYTREDGDGKGAAVFGFLGTNSSRAGHMVKGQMKTNYTLSKDPDESMGIVDDAVAFVKGTMSKLKSDSGGFFTKGIQWTFFTTGHSLGGFLATVTAIEIGQEIEKVVTFDSPGVPKYWRNKAKGLFTSDTYWKEHVQDYLTFPNPINTTLPHIGNLVRLELETHNSTTPAHVVRCVLGTALRLAVYGSVLNLGLSYAGKTEGFWATKVLNVSLRTTKKLFTSKLNIKKTIREAKDASREDVERKETVRKHGGDEKDGTKMLPLLGRLPPRLRAAVITSSWAASTVAVSSISYVATRMSGNLSDTMQEHSIASILTGFDKHSGKAKDPIPMTNWPYHQLMLDEGFTQRHARRVALEGLAPFRPAAYGVHRLLARKQLLLARAQALPGYEEAQV</sequence>
<evidence type="ECO:0000256" key="1">
    <source>
        <dbReference type="SAM" id="MobiDB-lite"/>
    </source>
</evidence>
<keyword evidence="3" id="KW-1185">Reference proteome</keyword>
<evidence type="ECO:0008006" key="4">
    <source>
        <dbReference type="Google" id="ProtNLM"/>
    </source>
</evidence>
<accession>A0AAV1HXN1</accession>
<comment type="caution">
    <text evidence="2">The sequence shown here is derived from an EMBL/GenBank/DDBJ whole genome shotgun (WGS) entry which is preliminary data.</text>
</comment>
<dbReference type="EMBL" id="CAUYUE010000003">
    <property type="protein sequence ID" value="CAK0757234.1"/>
    <property type="molecule type" value="Genomic_DNA"/>
</dbReference>
<dbReference type="AlphaFoldDB" id="A0AAV1HXN1"/>
<dbReference type="SUPFAM" id="SSF53474">
    <property type="entry name" value="alpha/beta-Hydrolases"/>
    <property type="match status" value="1"/>
</dbReference>
<feature type="region of interest" description="Disordered" evidence="1">
    <location>
        <begin position="279"/>
        <end position="306"/>
    </location>
</feature>
<evidence type="ECO:0000313" key="2">
    <source>
        <dbReference type="EMBL" id="CAK0757234.1"/>
    </source>
</evidence>
<dbReference type="Gene3D" id="3.40.50.1820">
    <property type="entry name" value="alpha/beta hydrolase"/>
    <property type="match status" value="1"/>
</dbReference>
<name>A0AAV1HXN1_9CHLO</name>
<evidence type="ECO:0000313" key="3">
    <source>
        <dbReference type="Proteomes" id="UP001314263"/>
    </source>
</evidence>
<organism evidence="2 3">
    <name type="scientific">Coccomyxa viridis</name>
    <dbReference type="NCBI Taxonomy" id="1274662"/>
    <lineage>
        <taxon>Eukaryota</taxon>
        <taxon>Viridiplantae</taxon>
        <taxon>Chlorophyta</taxon>
        <taxon>core chlorophytes</taxon>
        <taxon>Trebouxiophyceae</taxon>
        <taxon>Trebouxiophyceae incertae sedis</taxon>
        <taxon>Coccomyxaceae</taxon>
        <taxon>Coccomyxa</taxon>
    </lineage>
</organism>